<reference evidence="1" key="2">
    <citation type="submission" date="2023-04" db="EMBL/GenBank/DDBJ databases">
        <authorList>
            <person name="Bruccoleri R.E."/>
            <person name="Oakeley E.J."/>
            <person name="Faust A.-M."/>
            <person name="Dessus-Babus S."/>
            <person name="Altorfer M."/>
            <person name="Burckhardt D."/>
            <person name="Oertli M."/>
            <person name="Naumann U."/>
            <person name="Petersen F."/>
            <person name="Wong J."/>
        </authorList>
    </citation>
    <scope>NUCLEOTIDE SEQUENCE</scope>
    <source>
        <strain evidence="1">GSM-AAB239-AS_SAM_17_03QT</strain>
        <tissue evidence="1">Leaf</tissue>
    </source>
</reference>
<evidence type="ECO:0000313" key="2">
    <source>
        <dbReference type="Proteomes" id="UP001140949"/>
    </source>
</evidence>
<sequence length="132" mass="15078">MVVTVIPRSATRHRSLRRGATVEASGFGEVSRGGADDLRREQRPSLAKIWRCRTDEDQCWLRRIWTRRSVSDLTGRGRLMAFNVDDRTAARCSRKGEGRWVLIIFIDRPWGSLDPAERKLWTPGFNGPRGGL</sequence>
<organism evidence="1 2">
    <name type="scientific">Iris pallida</name>
    <name type="common">Sweet iris</name>
    <dbReference type="NCBI Taxonomy" id="29817"/>
    <lineage>
        <taxon>Eukaryota</taxon>
        <taxon>Viridiplantae</taxon>
        <taxon>Streptophyta</taxon>
        <taxon>Embryophyta</taxon>
        <taxon>Tracheophyta</taxon>
        <taxon>Spermatophyta</taxon>
        <taxon>Magnoliopsida</taxon>
        <taxon>Liliopsida</taxon>
        <taxon>Asparagales</taxon>
        <taxon>Iridaceae</taxon>
        <taxon>Iridoideae</taxon>
        <taxon>Irideae</taxon>
        <taxon>Iris</taxon>
    </lineage>
</organism>
<dbReference type="EMBL" id="JANAVB010026799">
    <property type="protein sequence ID" value="KAJ6818910.1"/>
    <property type="molecule type" value="Genomic_DNA"/>
</dbReference>
<protein>
    <submittedName>
        <fullName evidence="1">Uncharacterized protein</fullName>
    </submittedName>
</protein>
<name>A0AAX6FRE0_IRIPA</name>
<proteinExistence type="predicted"/>
<accession>A0AAX6FRE0</accession>
<gene>
    <name evidence="1" type="ORF">M6B38_404255</name>
</gene>
<dbReference type="AlphaFoldDB" id="A0AAX6FRE0"/>
<reference evidence="1" key="1">
    <citation type="journal article" date="2023" name="GigaByte">
        <title>Genome assembly of the bearded iris, Iris pallida Lam.</title>
        <authorList>
            <person name="Bruccoleri R.E."/>
            <person name="Oakeley E.J."/>
            <person name="Faust A.M.E."/>
            <person name="Altorfer M."/>
            <person name="Dessus-Babus S."/>
            <person name="Burckhardt D."/>
            <person name="Oertli M."/>
            <person name="Naumann U."/>
            <person name="Petersen F."/>
            <person name="Wong J."/>
        </authorList>
    </citation>
    <scope>NUCLEOTIDE SEQUENCE</scope>
    <source>
        <strain evidence="1">GSM-AAB239-AS_SAM_17_03QT</strain>
    </source>
</reference>
<keyword evidence="2" id="KW-1185">Reference proteome</keyword>
<evidence type="ECO:0000313" key="1">
    <source>
        <dbReference type="EMBL" id="KAJ6818910.1"/>
    </source>
</evidence>
<dbReference type="Proteomes" id="UP001140949">
    <property type="component" value="Unassembled WGS sequence"/>
</dbReference>
<comment type="caution">
    <text evidence="1">The sequence shown here is derived from an EMBL/GenBank/DDBJ whole genome shotgun (WGS) entry which is preliminary data.</text>
</comment>